<dbReference type="EMBL" id="AZFK01000042">
    <property type="protein sequence ID" value="KRL89776.1"/>
    <property type="molecule type" value="Genomic_DNA"/>
</dbReference>
<organism evidence="1 2">
    <name type="scientific">Limosilactobacillus ingluviei DSM 15946</name>
    <dbReference type="NCBI Taxonomy" id="1423760"/>
    <lineage>
        <taxon>Bacteria</taxon>
        <taxon>Bacillati</taxon>
        <taxon>Bacillota</taxon>
        <taxon>Bacilli</taxon>
        <taxon>Lactobacillales</taxon>
        <taxon>Lactobacillaceae</taxon>
        <taxon>Limosilactobacillus</taxon>
    </lineage>
</organism>
<reference evidence="1 2" key="1">
    <citation type="journal article" date="2015" name="Genome Announc.">
        <title>Expanding the biotechnology potential of lactobacilli through comparative genomics of 213 strains and associated genera.</title>
        <authorList>
            <person name="Sun Z."/>
            <person name="Harris H.M."/>
            <person name="McCann A."/>
            <person name="Guo C."/>
            <person name="Argimon S."/>
            <person name="Zhang W."/>
            <person name="Yang X."/>
            <person name="Jeffery I.B."/>
            <person name="Cooney J.C."/>
            <person name="Kagawa T.F."/>
            <person name="Liu W."/>
            <person name="Song Y."/>
            <person name="Salvetti E."/>
            <person name="Wrobel A."/>
            <person name="Rasinkangas P."/>
            <person name="Parkhill J."/>
            <person name="Rea M.C."/>
            <person name="O'Sullivan O."/>
            <person name="Ritari J."/>
            <person name="Douillard F.P."/>
            <person name="Paul Ross R."/>
            <person name="Yang R."/>
            <person name="Briner A.E."/>
            <person name="Felis G.E."/>
            <person name="de Vos W.M."/>
            <person name="Barrangou R."/>
            <person name="Klaenhammer T.R."/>
            <person name="Caufield P.W."/>
            <person name="Cui Y."/>
            <person name="Zhang H."/>
            <person name="O'Toole P.W."/>
        </authorList>
    </citation>
    <scope>NUCLEOTIDE SEQUENCE [LARGE SCALE GENOMIC DNA]</scope>
    <source>
        <strain evidence="1 2">DSM 15946</strain>
    </source>
</reference>
<dbReference type="GeneID" id="82933610"/>
<protein>
    <submittedName>
        <fullName evidence="1">Uncharacterized protein</fullName>
    </submittedName>
</protein>
<evidence type="ECO:0000313" key="1">
    <source>
        <dbReference type="EMBL" id="KRL89776.1"/>
    </source>
</evidence>
<gene>
    <name evidence="1" type="ORF">FC43_GL001622</name>
</gene>
<comment type="caution">
    <text evidence="1">The sequence shown here is derived from an EMBL/GenBank/DDBJ whole genome shotgun (WGS) entry which is preliminary data.</text>
</comment>
<dbReference type="Proteomes" id="UP000050816">
    <property type="component" value="Unassembled WGS sequence"/>
</dbReference>
<dbReference type="PATRIC" id="fig|1423760.3.peg.1695"/>
<proteinExistence type="predicted"/>
<dbReference type="RefSeq" id="WP_019205846.1">
    <property type="nucleotide sequence ID" value="NZ_AZFK01000042.1"/>
</dbReference>
<evidence type="ECO:0000313" key="2">
    <source>
        <dbReference type="Proteomes" id="UP000050816"/>
    </source>
</evidence>
<accession>A0A0R1U905</accession>
<sequence>MSQEKARYIKPQSAVEAMELIQKLFNQYRNAPLTQELLTYHLNLLTRLQTDIKTAAEQAGDPKLLTGLQTMTAAMQSWSGIRFSGRPFPGKLRHFKLDTDSHPHFKTQVHKIKGTASHRSKRH</sequence>
<dbReference type="AlphaFoldDB" id="A0A0R1U905"/>
<name>A0A0R1U905_9LACO</name>